<evidence type="ECO:0000256" key="3">
    <source>
        <dbReference type="ARBA" id="ARBA00022989"/>
    </source>
</evidence>
<feature type="transmembrane region" description="Helical" evidence="5">
    <location>
        <begin position="20"/>
        <end position="42"/>
    </location>
</feature>
<evidence type="ECO:0000256" key="4">
    <source>
        <dbReference type="ARBA" id="ARBA00023136"/>
    </source>
</evidence>
<dbReference type="AlphaFoldDB" id="A0A3A4BJA2"/>
<feature type="transmembrane region" description="Helical" evidence="5">
    <location>
        <begin position="233"/>
        <end position="255"/>
    </location>
</feature>
<evidence type="ECO:0000259" key="6">
    <source>
        <dbReference type="PROSITE" id="PS50850"/>
    </source>
</evidence>
<feature type="transmembrane region" description="Helical" evidence="5">
    <location>
        <begin position="79"/>
        <end position="100"/>
    </location>
</feature>
<feature type="domain" description="Major facilitator superfamily (MFS) profile" evidence="6">
    <location>
        <begin position="1"/>
        <end position="379"/>
    </location>
</feature>
<feature type="transmembrane region" description="Helical" evidence="5">
    <location>
        <begin position="54"/>
        <end position="73"/>
    </location>
</feature>
<reference evidence="7 8" key="1">
    <citation type="submission" date="2018-09" db="EMBL/GenBank/DDBJ databases">
        <title>YIM 75507 draft genome.</title>
        <authorList>
            <person name="Tang S."/>
            <person name="Feng Y."/>
        </authorList>
    </citation>
    <scope>NUCLEOTIDE SEQUENCE [LARGE SCALE GENOMIC DNA]</scope>
    <source>
        <strain evidence="7 8">YIM 75507</strain>
    </source>
</reference>
<dbReference type="SUPFAM" id="SSF103473">
    <property type="entry name" value="MFS general substrate transporter"/>
    <property type="match status" value="1"/>
</dbReference>
<keyword evidence="2 5" id="KW-0812">Transmembrane</keyword>
<dbReference type="PANTHER" id="PTHR23534">
    <property type="entry name" value="MFS PERMEASE"/>
    <property type="match status" value="1"/>
</dbReference>
<dbReference type="EMBL" id="QZEY01000007">
    <property type="protein sequence ID" value="RJL31332.1"/>
    <property type="molecule type" value="Genomic_DNA"/>
</dbReference>
<dbReference type="InterPro" id="IPR011701">
    <property type="entry name" value="MFS"/>
</dbReference>
<dbReference type="Pfam" id="PF07690">
    <property type="entry name" value="MFS_1"/>
    <property type="match status" value="1"/>
</dbReference>
<evidence type="ECO:0000313" key="7">
    <source>
        <dbReference type="EMBL" id="RJL31332.1"/>
    </source>
</evidence>
<protein>
    <submittedName>
        <fullName evidence="7">MFS transporter</fullName>
    </submittedName>
</protein>
<dbReference type="Gene3D" id="1.20.1250.20">
    <property type="entry name" value="MFS general substrate transporter like domains"/>
    <property type="match status" value="1"/>
</dbReference>
<dbReference type="InterPro" id="IPR036259">
    <property type="entry name" value="MFS_trans_sf"/>
</dbReference>
<organism evidence="7 8">
    <name type="scientific">Bailinhaonella thermotolerans</name>
    <dbReference type="NCBI Taxonomy" id="1070861"/>
    <lineage>
        <taxon>Bacteria</taxon>
        <taxon>Bacillati</taxon>
        <taxon>Actinomycetota</taxon>
        <taxon>Actinomycetes</taxon>
        <taxon>Streptosporangiales</taxon>
        <taxon>Streptosporangiaceae</taxon>
        <taxon>Bailinhaonella</taxon>
    </lineage>
</organism>
<comment type="subcellular location">
    <subcellularLocation>
        <location evidence="1">Cell membrane</location>
        <topology evidence="1">Multi-pass membrane protein</topology>
    </subcellularLocation>
</comment>
<dbReference type="InterPro" id="IPR020846">
    <property type="entry name" value="MFS_dom"/>
</dbReference>
<feature type="transmembrane region" description="Helical" evidence="5">
    <location>
        <begin position="150"/>
        <end position="168"/>
    </location>
</feature>
<dbReference type="OrthoDB" id="9776171at2"/>
<keyword evidence="4 5" id="KW-0472">Membrane</keyword>
<keyword evidence="8" id="KW-1185">Reference proteome</keyword>
<dbReference type="GO" id="GO:0005886">
    <property type="term" value="C:plasma membrane"/>
    <property type="evidence" value="ECO:0007669"/>
    <property type="project" value="UniProtKB-SubCell"/>
</dbReference>
<dbReference type="Proteomes" id="UP000265768">
    <property type="component" value="Unassembled WGS sequence"/>
</dbReference>
<feature type="transmembrane region" description="Helical" evidence="5">
    <location>
        <begin position="205"/>
        <end position="227"/>
    </location>
</feature>
<evidence type="ECO:0000256" key="1">
    <source>
        <dbReference type="ARBA" id="ARBA00004651"/>
    </source>
</evidence>
<feature type="transmembrane region" description="Helical" evidence="5">
    <location>
        <begin position="112"/>
        <end position="130"/>
    </location>
</feature>
<evidence type="ECO:0000256" key="5">
    <source>
        <dbReference type="SAM" id="Phobius"/>
    </source>
</evidence>
<keyword evidence="3 5" id="KW-1133">Transmembrane helix</keyword>
<accession>A0A3A4BJA2</accession>
<dbReference type="GO" id="GO:0022857">
    <property type="term" value="F:transmembrane transporter activity"/>
    <property type="evidence" value="ECO:0007669"/>
    <property type="project" value="InterPro"/>
</dbReference>
<dbReference type="PROSITE" id="PS50850">
    <property type="entry name" value="MFS"/>
    <property type="match status" value="1"/>
</dbReference>
<proteinExistence type="predicted"/>
<gene>
    <name evidence="7" type="ORF">D5H75_20015</name>
</gene>
<feature type="transmembrane region" description="Helical" evidence="5">
    <location>
        <begin position="291"/>
        <end position="314"/>
    </location>
</feature>
<feature type="transmembrane region" description="Helical" evidence="5">
    <location>
        <begin position="358"/>
        <end position="375"/>
    </location>
</feature>
<evidence type="ECO:0000313" key="8">
    <source>
        <dbReference type="Proteomes" id="UP000265768"/>
    </source>
</evidence>
<dbReference type="PANTHER" id="PTHR23534:SF1">
    <property type="entry name" value="MAJOR FACILITATOR SUPERFAMILY PROTEIN"/>
    <property type="match status" value="1"/>
</dbReference>
<comment type="caution">
    <text evidence="7">The sequence shown here is derived from an EMBL/GenBank/DDBJ whole genome shotgun (WGS) entry which is preliminary data.</text>
</comment>
<evidence type="ECO:0000256" key="2">
    <source>
        <dbReference type="ARBA" id="ARBA00022692"/>
    </source>
</evidence>
<name>A0A3A4BJA2_9ACTN</name>
<sequence>MAVTFAISPLVAARLSGSDIIGGLAGTATTLGAALLAIPTAWAASRGGRREGLAFAYGAGLVGGLISVGAVAIGSWPLLLAGLVLFGGGTAANLAGRYAATDLSAPGRGARDLSIVVWATTIGTVLGPNLAAPADSLGVSLGLPADGAPFAVSALSFVVAAVIVFAGLRPDPLRLARGRSAVPAGQRPKGSALAVLRTSRGARNALIAITVSHTAMVSVMSMTSVHLGHGGAHLSVIGLVLSLHIAGMYVLSPLVGWLADRIGRERVVMLGMLQLIAAAATAGTASQHDVAQVTIGLVLLGTGWSCGLVAGSALLTESTPLDRRPAVQGLSDMLMNGGGALGSAGAGTLVAAAGYGGLATAVGALVAVALAWTFLTRAR</sequence>